<evidence type="ECO:0000313" key="2">
    <source>
        <dbReference type="EMBL" id="CCX31945.1"/>
    </source>
</evidence>
<dbReference type="EMBL" id="HF935702">
    <property type="protein sequence ID" value="CCX31945.1"/>
    <property type="molecule type" value="Genomic_DNA"/>
</dbReference>
<organism evidence="2 3">
    <name type="scientific">Pyronema omphalodes (strain CBS 100304)</name>
    <name type="common">Pyronema confluens</name>
    <dbReference type="NCBI Taxonomy" id="1076935"/>
    <lineage>
        <taxon>Eukaryota</taxon>
        <taxon>Fungi</taxon>
        <taxon>Dikarya</taxon>
        <taxon>Ascomycota</taxon>
        <taxon>Pezizomycotina</taxon>
        <taxon>Pezizomycetes</taxon>
        <taxon>Pezizales</taxon>
        <taxon>Pyronemataceae</taxon>
        <taxon>Pyronema</taxon>
    </lineage>
</organism>
<sequence length="223" mass="24309">MPFHWSPSADALMLAQIIRIHNIKLKYSEIASSMSPELTGNAIRCRIKGLRKAGRESDGAGVGGDINFNSSFLRDAGENGGGGVESDLNGDKDEGEWHGFDQQTAPPEAPGSAPSLSPSTKKTGMKVNKSSLPKPKPRNKRNSKWKKAASEKKKLSEILEEQHAAYVPPALKKIELELHNGSENKDSSEYETGEETESEISVGENEMGVMAMIEKMEDPIEDE</sequence>
<feature type="compositionally biased region" description="Basic residues" evidence="1">
    <location>
        <begin position="135"/>
        <end position="147"/>
    </location>
</feature>
<feature type="region of interest" description="Disordered" evidence="1">
    <location>
        <begin position="73"/>
        <end position="153"/>
    </location>
</feature>
<feature type="compositionally biased region" description="Acidic residues" evidence="1">
    <location>
        <begin position="189"/>
        <end position="198"/>
    </location>
</feature>
<accession>U4LRI7</accession>
<feature type="region of interest" description="Disordered" evidence="1">
    <location>
        <begin position="179"/>
        <end position="208"/>
    </location>
</feature>
<keyword evidence="3" id="KW-1185">Reference proteome</keyword>
<proteinExistence type="predicted"/>
<dbReference type="Proteomes" id="UP000018144">
    <property type="component" value="Unassembled WGS sequence"/>
</dbReference>
<dbReference type="OrthoDB" id="5418867at2759"/>
<feature type="compositionally biased region" description="Basic and acidic residues" evidence="1">
    <location>
        <begin position="89"/>
        <end position="99"/>
    </location>
</feature>
<evidence type="ECO:0000313" key="3">
    <source>
        <dbReference type="Proteomes" id="UP000018144"/>
    </source>
</evidence>
<dbReference type="AlphaFoldDB" id="U4LRI7"/>
<reference evidence="2 3" key="1">
    <citation type="journal article" date="2013" name="PLoS Genet.">
        <title>The genome and development-dependent transcriptomes of Pyronema confluens: a window into fungal evolution.</title>
        <authorList>
            <person name="Traeger S."/>
            <person name="Altegoer F."/>
            <person name="Freitag M."/>
            <person name="Gabaldon T."/>
            <person name="Kempken F."/>
            <person name="Kumar A."/>
            <person name="Marcet-Houben M."/>
            <person name="Poggeler S."/>
            <person name="Stajich J.E."/>
            <person name="Nowrousian M."/>
        </authorList>
    </citation>
    <scope>NUCLEOTIDE SEQUENCE [LARGE SCALE GENOMIC DNA]</scope>
    <source>
        <strain evidence="3">CBS 100304</strain>
        <tissue evidence="2">Vegetative mycelium</tissue>
    </source>
</reference>
<protein>
    <submittedName>
        <fullName evidence="2">Similar to AT hook motif protein [Neosartorya fischeri NRRL 181] acc. no. XP_001265419</fullName>
    </submittedName>
</protein>
<feature type="compositionally biased region" description="Basic and acidic residues" evidence="1">
    <location>
        <begin position="179"/>
        <end position="188"/>
    </location>
</feature>
<name>U4LRI7_PYROM</name>
<gene>
    <name evidence="2" type="ORF">PCON_12022</name>
</gene>
<evidence type="ECO:0000256" key="1">
    <source>
        <dbReference type="SAM" id="MobiDB-lite"/>
    </source>
</evidence>